<dbReference type="GO" id="GO:0005730">
    <property type="term" value="C:nucleolus"/>
    <property type="evidence" value="ECO:0000318"/>
    <property type="project" value="GO_Central"/>
</dbReference>
<evidence type="ECO:0000256" key="3">
    <source>
        <dbReference type="ARBA" id="ARBA00020203"/>
    </source>
</evidence>
<dbReference type="eggNOG" id="KOG3045">
    <property type="taxonomic scope" value="Eukaryota"/>
</dbReference>
<dbReference type="InterPro" id="IPR029063">
    <property type="entry name" value="SAM-dependent_MTases_sf"/>
</dbReference>
<dbReference type="Gene3D" id="1.10.10.2150">
    <property type="entry name" value="Ribosomal RNA-processing protein 8, N-terminal domain"/>
    <property type="match status" value="1"/>
</dbReference>
<dbReference type="GO" id="GO:0000183">
    <property type="term" value="P:rDNA heterochromatin formation"/>
    <property type="evidence" value="ECO:0000318"/>
    <property type="project" value="GO_Central"/>
</dbReference>
<keyword evidence="12" id="KW-1185">Reference proteome</keyword>
<comment type="function">
    <text evidence="9">Probable methyltransferase required to silence rDNA.</text>
</comment>
<evidence type="ECO:0000256" key="10">
    <source>
        <dbReference type="SAM" id="MobiDB-lite"/>
    </source>
</evidence>
<dbReference type="Proteomes" id="UP000007266">
    <property type="component" value="Linkage group 2"/>
</dbReference>
<evidence type="ECO:0000256" key="2">
    <source>
        <dbReference type="ARBA" id="ARBA00006301"/>
    </source>
</evidence>
<keyword evidence="5 9" id="KW-0489">Methyltransferase</keyword>
<feature type="compositionally biased region" description="Polar residues" evidence="10">
    <location>
        <begin position="102"/>
        <end position="111"/>
    </location>
</feature>
<evidence type="ECO:0000256" key="7">
    <source>
        <dbReference type="ARBA" id="ARBA00022691"/>
    </source>
</evidence>
<dbReference type="GO" id="GO:0032259">
    <property type="term" value="P:methylation"/>
    <property type="evidence" value="ECO:0007669"/>
    <property type="project" value="UniProtKB-KW"/>
</dbReference>
<dbReference type="GO" id="GO:0033553">
    <property type="term" value="C:rDNA heterochromatin"/>
    <property type="evidence" value="ECO:0000318"/>
    <property type="project" value="GO_Central"/>
</dbReference>
<organism evidence="11 12">
    <name type="scientific">Tribolium castaneum</name>
    <name type="common">Red flour beetle</name>
    <dbReference type="NCBI Taxonomy" id="7070"/>
    <lineage>
        <taxon>Eukaryota</taxon>
        <taxon>Metazoa</taxon>
        <taxon>Ecdysozoa</taxon>
        <taxon>Arthropoda</taxon>
        <taxon>Hexapoda</taxon>
        <taxon>Insecta</taxon>
        <taxon>Pterygota</taxon>
        <taxon>Neoptera</taxon>
        <taxon>Endopterygota</taxon>
        <taxon>Coleoptera</taxon>
        <taxon>Polyphaga</taxon>
        <taxon>Cucujiformia</taxon>
        <taxon>Tenebrionidae</taxon>
        <taxon>Tenebrionidae incertae sedis</taxon>
        <taxon>Tribolium</taxon>
    </lineage>
</organism>
<reference evidence="11 12" key="1">
    <citation type="journal article" date="2008" name="Nature">
        <title>The genome of the model beetle and pest Tribolium castaneum.</title>
        <authorList>
            <consortium name="Tribolium Genome Sequencing Consortium"/>
            <person name="Richards S."/>
            <person name="Gibbs R.A."/>
            <person name="Weinstock G.M."/>
            <person name="Brown S.J."/>
            <person name="Denell R."/>
            <person name="Beeman R.W."/>
            <person name="Gibbs R."/>
            <person name="Beeman R.W."/>
            <person name="Brown S.J."/>
            <person name="Bucher G."/>
            <person name="Friedrich M."/>
            <person name="Grimmelikhuijzen C.J."/>
            <person name="Klingler M."/>
            <person name="Lorenzen M."/>
            <person name="Richards S."/>
            <person name="Roth S."/>
            <person name="Schroder R."/>
            <person name="Tautz D."/>
            <person name="Zdobnov E.M."/>
            <person name="Muzny D."/>
            <person name="Gibbs R.A."/>
            <person name="Weinstock G.M."/>
            <person name="Attaway T."/>
            <person name="Bell S."/>
            <person name="Buhay C.J."/>
            <person name="Chandrabose M.N."/>
            <person name="Chavez D."/>
            <person name="Clerk-Blankenburg K.P."/>
            <person name="Cree A."/>
            <person name="Dao M."/>
            <person name="Davis C."/>
            <person name="Chacko J."/>
            <person name="Dinh H."/>
            <person name="Dugan-Rocha S."/>
            <person name="Fowler G."/>
            <person name="Garner T.T."/>
            <person name="Garnes J."/>
            <person name="Gnirke A."/>
            <person name="Hawes A."/>
            <person name="Hernandez J."/>
            <person name="Hines S."/>
            <person name="Holder M."/>
            <person name="Hume J."/>
            <person name="Jhangiani S.N."/>
            <person name="Joshi V."/>
            <person name="Khan Z.M."/>
            <person name="Jackson L."/>
            <person name="Kovar C."/>
            <person name="Kowis A."/>
            <person name="Lee S."/>
            <person name="Lewis L.R."/>
            <person name="Margolis J."/>
            <person name="Morgan M."/>
            <person name="Nazareth L.V."/>
            <person name="Nguyen N."/>
            <person name="Okwuonu G."/>
            <person name="Parker D."/>
            <person name="Richards S."/>
            <person name="Ruiz S.J."/>
            <person name="Santibanez J."/>
            <person name="Savard J."/>
            <person name="Scherer S.E."/>
            <person name="Schneider B."/>
            <person name="Sodergren E."/>
            <person name="Tautz D."/>
            <person name="Vattahil S."/>
            <person name="Villasana D."/>
            <person name="White C.S."/>
            <person name="Wright R."/>
            <person name="Park Y."/>
            <person name="Beeman R.W."/>
            <person name="Lord J."/>
            <person name="Oppert B."/>
            <person name="Lorenzen M."/>
            <person name="Brown S."/>
            <person name="Wang L."/>
            <person name="Savard J."/>
            <person name="Tautz D."/>
            <person name="Richards S."/>
            <person name="Weinstock G."/>
            <person name="Gibbs R.A."/>
            <person name="Liu Y."/>
            <person name="Worley K."/>
            <person name="Weinstock G."/>
            <person name="Elsik C.G."/>
            <person name="Reese J.T."/>
            <person name="Elhaik E."/>
            <person name="Landan G."/>
            <person name="Graur D."/>
            <person name="Arensburger P."/>
            <person name="Atkinson P."/>
            <person name="Beeman R.W."/>
            <person name="Beidler J."/>
            <person name="Brown S.J."/>
            <person name="Demuth J.P."/>
            <person name="Drury D.W."/>
            <person name="Du Y.Z."/>
            <person name="Fujiwara H."/>
            <person name="Lorenzen M."/>
            <person name="Maselli V."/>
            <person name="Osanai M."/>
            <person name="Park Y."/>
            <person name="Robertson H.M."/>
            <person name="Tu Z."/>
            <person name="Wang J.J."/>
            <person name="Wang S."/>
            <person name="Richards S."/>
            <person name="Song H."/>
            <person name="Zhang L."/>
            <person name="Sodergren E."/>
            <person name="Werner D."/>
            <person name="Stanke M."/>
            <person name="Morgenstern B."/>
            <person name="Solovyev V."/>
            <person name="Kosarev P."/>
            <person name="Brown G."/>
            <person name="Chen H.C."/>
            <person name="Ermolaeva O."/>
            <person name="Hlavina W."/>
            <person name="Kapustin Y."/>
            <person name="Kiryutin B."/>
            <person name="Kitts P."/>
            <person name="Maglott D."/>
            <person name="Pruitt K."/>
            <person name="Sapojnikov V."/>
            <person name="Souvorov A."/>
            <person name="Mackey A.J."/>
            <person name="Waterhouse R.M."/>
            <person name="Wyder S."/>
            <person name="Zdobnov E.M."/>
            <person name="Zdobnov E.M."/>
            <person name="Wyder S."/>
            <person name="Kriventseva E.V."/>
            <person name="Kadowaki T."/>
            <person name="Bork P."/>
            <person name="Aranda M."/>
            <person name="Bao R."/>
            <person name="Beermann A."/>
            <person name="Berns N."/>
            <person name="Bolognesi R."/>
            <person name="Bonneton F."/>
            <person name="Bopp D."/>
            <person name="Brown S.J."/>
            <person name="Bucher G."/>
            <person name="Butts T."/>
            <person name="Chaumot A."/>
            <person name="Denell R.E."/>
            <person name="Ferrier D.E."/>
            <person name="Friedrich M."/>
            <person name="Gordon C.M."/>
            <person name="Jindra M."/>
            <person name="Klingler M."/>
            <person name="Lan Q."/>
            <person name="Lattorff H.M."/>
            <person name="Laudet V."/>
            <person name="von Levetsow C."/>
            <person name="Liu Z."/>
            <person name="Lutz R."/>
            <person name="Lynch J.A."/>
            <person name="da Fonseca R.N."/>
            <person name="Posnien N."/>
            <person name="Reuter R."/>
            <person name="Roth S."/>
            <person name="Savard J."/>
            <person name="Schinko J.B."/>
            <person name="Schmitt C."/>
            <person name="Schoppmeier M."/>
            <person name="Schroder R."/>
            <person name="Shippy T.D."/>
            <person name="Simonnet F."/>
            <person name="Marques-Souza H."/>
            <person name="Tautz D."/>
            <person name="Tomoyasu Y."/>
            <person name="Trauner J."/>
            <person name="Van der Zee M."/>
            <person name="Vervoort M."/>
            <person name="Wittkopp N."/>
            <person name="Wimmer E.A."/>
            <person name="Yang X."/>
            <person name="Jones A.K."/>
            <person name="Sattelle D.B."/>
            <person name="Ebert P.R."/>
            <person name="Nelson D."/>
            <person name="Scott J.G."/>
            <person name="Beeman R.W."/>
            <person name="Muthukrishnan S."/>
            <person name="Kramer K.J."/>
            <person name="Arakane Y."/>
            <person name="Beeman R.W."/>
            <person name="Zhu Q."/>
            <person name="Hogenkamp D."/>
            <person name="Dixit R."/>
            <person name="Oppert B."/>
            <person name="Jiang H."/>
            <person name="Zou Z."/>
            <person name="Marshall J."/>
            <person name="Elpidina E."/>
            <person name="Vinokurov K."/>
            <person name="Oppert C."/>
            <person name="Zou Z."/>
            <person name="Evans J."/>
            <person name="Lu Z."/>
            <person name="Zhao P."/>
            <person name="Sumathipala N."/>
            <person name="Altincicek B."/>
            <person name="Vilcinskas A."/>
            <person name="Williams M."/>
            <person name="Hultmark D."/>
            <person name="Hetru C."/>
            <person name="Jiang H."/>
            <person name="Grimmelikhuijzen C.J."/>
            <person name="Hauser F."/>
            <person name="Cazzamali G."/>
            <person name="Williamson M."/>
            <person name="Park Y."/>
            <person name="Li B."/>
            <person name="Tanaka Y."/>
            <person name="Predel R."/>
            <person name="Neupert S."/>
            <person name="Schachtner J."/>
            <person name="Verleyen P."/>
            <person name="Raible F."/>
            <person name="Bork P."/>
            <person name="Friedrich M."/>
            <person name="Walden K.K."/>
            <person name="Robertson H.M."/>
            <person name="Angeli S."/>
            <person name="Foret S."/>
            <person name="Bucher G."/>
            <person name="Schuetz S."/>
            <person name="Maleszka R."/>
            <person name="Wimmer E.A."/>
            <person name="Beeman R.W."/>
            <person name="Lorenzen M."/>
            <person name="Tomoyasu Y."/>
            <person name="Miller S.C."/>
            <person name="Grossmann D."/>
            <person name="Bucher G."/>
        </authorList>
    </citation>
    <scope>NUCLEOTIDE SEQUENCE [LARGE SCALE GENOMIC DNA]</scope>
    <source>
        <strain evidence="11 12">Georgia GA2</strain>
    </source>
</reference>
<feature type="compositionally biased region" description="Basic residues" evidence="10">
    <location>
        <begin position="30"/>
        <end position="46"/>
    </location>
</feature>
<feature type="region of interest" description="Disordered" evidence="10">
    <location>
        <begin position="25"/>
        <end position="48"/>
    </location>
</feature>
<reference evidence="11 12" key="2">
    <citation type="journal article" date="2010" name="Nucleic Acids Res.">
        <title>BeetleBase in 2010: revisions to provide comprehensive genomic information for Tribolium castaneum.</title>
        <authorList>
            <person name="Kim H.S."/>
            <person name="Murphy T."/>
            <person name="Xia J."/>
            <person name="Caragea D."/>
            <person name="Park Y."/>
            <person name="Beeman R.W."/>
            <person name="Lorenzen M.D."/>
            <person name="Butcher S."/>
            <person name="Manak J.R."/>
            <person name="Brown S.J."/>
        </authorList>
    </citation>
    <scope>GENOME REANNOTATION</scope>
    <source>
        <strain evidence="11 12">Georgia GA2</strain>
    </source>
</reference>
<comment type="subcellular location">
    <subcellularLocation>
        <location evidence="1 9">Nucleus</location>
        <location evidence="1 9">Nucleolus</location>
    </subcellularLocation>
</comment>
<dbReference type="PANTHER" id="PTHR12787:SF0">
    <property type="entry name" value="RIBOSOMAL RNA-PROCESSING PROTEIN 8"/>
    <property type="match status" value="1"/>
</dbReference>
<gene>
    <name evidence="11" type="primary">AUGUSTUS-3.0.2_00195</name>
    <name evidence="11" type="ORF">TcasGA2_TC000195</name>
</gene>
<dbReference type="STRING" id="7070.D6WCA0"/>
<evidence type="ECO:0000256" key="9">
    <source>
        <dbReference type="RuleBase" id="RU365074"/>
    </source>
</evidence>
<dbReference type="Gene3D" id="3.40.50.150">
    <property type="entry name" value="Vaccinia Virus protein VP39"/>
    <property type="match status" value="1"/>
</dbReference>
<proteinExistence type="inferred from homology"/>
<feature type="region of interest" description="Disordered" evidence="10">
    <location>
        <begin position="153"/>
        <end position="173"/>
    </location>
</feature>
<comment type="similarity">
    <text evidence="2 9">Belongs to the methyltransferase superfamily. RRP8 family.</text>
</comment>
<feature type="compositionally biased region" description="Basic residues" evidence="10">
    <location>
        <begin position="115"/>
        <end position="124"/>
    </location>
</feature>
<evidence type="ECO:0000313" key="11">
    <source>
        <dbReference type="EMBL" id="EEZ97827.2"/>
    </source>
</evidence>
<keyword evidence="4 9" id="KW-0698">rRNA processing</keyword>
<evidence type="ECO:0000256" key="1">
    <source>
        <dbReference type="ARBA" id="ARBA00004604"/>
    </source>
</evidence>
<dbReference type="GO" id="GO:0006364">
    <property type="term" value="P:rRNA processing"/>
    <property type="evidence" value="ECO:0007669"/>
    <property type="project" value="UniProtKB-UniRule"/>
</dbReference>
<accession>D6WCA0</accession>
<dbReference type="FunFam" id="1.10.10.2150:FF:000001">
    <property type="entry name" value="Ribosomal RNA-processing protein 8"/>
    <property type="match status" value="1"/>
</dbReference>
<keyword evidence="7 9" id="KW-0949">S-adenosyl-L-methionine</keyword>
<dbReference type="EC" id="2.1.1.-" evidence="9"/>
<dbReference type="GO" id="GO:0042149">
    <property type="term" value="P:cellular response to glucose starvation"/>
    <property type="evidence" value="ECO:0000318"/>
    <property type="project" value="GO_Central"/>
</dbReference>
<sequence>MFKVAKFDSNKVSEDAYKELFKKTPPITNRKNKNKIHKGKVTKRVKEKKDVLKEEKIKSEIKAILNNSLQSGSVNLKKKKIKEKARNAPGKYVSFLSRKNNEFPQTNQTEESQQKKKKKRKRKTLSLDDNPQDLTPLDYKQKKIQKVKNKLLQAINPQPDGPPKKQKQGEKSLRERMMEKLQAARFRYINEQIYSNDSKEAQKIFKEDPDAFKAYHEGYRQQVAKWPLNPLDVIIKSVKKMPKTHVVADFGCGDAKLAQSIKQKVHSFDLVATNEAVTACDMAHVPLENNSVDVVVFCLSLMGTNLHDYLLEANRVLVLGGILKIAEE</sequence>
<dbReference type="GO" id="GO:0005677">
    <property type="term" value="C:chromatin silencing complex"/>
    <property type="evidence" value="ECO:0000318"/>
    <property type="project" value="GO_Central"/>
</dbReference>
<evidence type="ECO:0000256" key="4">
    <source>
        <dbReference type="ARBA" id="ARBA00022552"/>
    </source>
</evidence>
<evidence type="ECO:0000256" key="8">
    <source>
        <dbReference type="ARBA" id="ARBA00023242"/>
    </source>
</evidence>
<protein>
    <recommendedName>
        <fullName evidence="3 9">Ribosomal RNA-processing protein 8</fullName>
        <ecNumber evidence="9">2.1.1.-</ecNumber>
    </recommendedName>
</protein>
<name>D6WCA0_TRICA</name>
<dbReference type="EMBL" id="KQ971316">
    <property type="protein sequence ID" value="EEZ97827.2"/>
    <property type="molecule type" value="Genomic_DNA"/>
</dbReference>
<dbReference type="GO" id="GO:0008168">
    <property type="term" value="F:methyltransferase activity"/>
    <property type="evidence" value="ECO:0007669"/>
    <property type="project" value="UniProtKB-KW"/>
</dbReference>
<keyword evidence="6 9" id="KW-0808">Transferase</keyword>
<dbReference type="Pfam" id="PF05148">
    <property type="entry name" value="Methyltransf_8"/>
    <property type="match status" value="1"/>
</dbReference>
<dbReference type="HOGENOM" id="CLU_027694_2_0_1"/>
<evidence type="ECO:0000313" key="12">
    <source>
        <dbReference type="Proteomes" id="UP000007266"/>
    </source>
</evidence>
<dbReference type="InterPro" id="IPR007823">
    <property type="entry name" value="RRP8"/>
</dbReference>
<dbReference type="SUPFAM" id="SSF53335">
    <property type="entry name" value="S-adenosyl-L-methionine-dependent methyltransferases"/>
    <property type="match status" value="1"/>
</dbReference>
<dbReference type="InterPro" id="IPR042036">
    <property type="entry name" value="RRP8_N"/>
</dbReference>
<keyword evidence="8 9" id="KW-0539">Nucleus</keyword>
<dbReference type="PANTHER" id="PTHR12787">
    <property type="entry name" value="RIBOSOMAL RNA-PROCESSING PROTEIN 8"/>
    <property type="match status" value="1"/>
</dbReference>
<evidence type="ECO:0000256" key="6">
    <source>
        <dbReference type="ARBA" id="ARBA00022679"/>
    </source>
</evidence>
<dbReference type="AlphaFoldDB" id="D6WCA0"/>
<feature type="region of interest" description="Disordered" evidence="10">
    <location>
        <begin position="77"/>
        <end position="141"/>
    </location>
</feature>
<dbReference type="GO" id="GO:0046015">
    <property type="term" value="P:regulation of transcription by glucose"/>
    <property type="evidence" value="ECO:0000318"/>
    <property type="project" value="GO_Central"/>
</dbReference>
<evidence type="ECO:0000256" key="5">
    <source>
        <dbReference type="ARBA" id="ARBA00022603"/>
    </source>
</evidence>